<dbReference type="InterPro" id="IPR000524">
    <property type="entry name" value="Tscrpt_reg_HTH_GntR"/>
</dbReference>
<name>A0A0B3RY55_9RHOB</name>
<dbReference type="Pfam" id="PF07729">
    <property type="entry name" value="FCD"/>
    <property type="match status" value="1"/>
</dbReference>
<keyword evidence="3" id="KW-0804">Transcription</keyword>
<dbReference type="PANTHER" id="PTHR43537">
    <property type="entry name" value="TRANSCRIPTIONAL REGULATOR, GNTR FAMILY"/>
    <property type="match status" value="1"/>
</dbReference>
<dbReference type="Gene3D" id="1.20.120.530">
    <property type="entry name" value="GntR ligand-binding domain-like"/>
    <property type="match status" value="1"/>
</dbReference>
<comment type="caution">
    <text evidence="5">The sequence shown here is derived from an EMBL/GenBank/DDBJ whole genome shotgun (WGS) entry which is preliminary data.</text>
</comment>
<dbReference type="Proteomes" id="UP000030960">
    <property type="component" value="Unassembled WGS sequence"/>
</dbReference>
<keyword evidence="1" id="KW-0805">Transcription regulation</keyword>
<dbReference type="Gene3D" id="1.10.10.10">
    <property type="entry name" value="Winged helix-like DNA-binding domain superfamily/Winged helix DNA-binding domain"/>
    <property type="match status" value="1"/>
</dbReference>
<evidence type="ECO:0000256" key="1">
    <source>
        <dbReference type="ARBA" id="ARBA00023015"/>
    </source>
</evidence>
<dbReference type="InterPro" id="IPR008920">
    <property type="entry name" value="TF_FadR/GntR_C"/>
</dbReference>
<dbReference type="PATRIC" id="fig|1515334.3.peg.3868"/>
<dbReference type="AlphaFoldDB" id="A0A0B3RY55"/>
<evidence type="ECO:0000256" key="2">
    <source>
        <dbReference type="ARBA" id="ARBA00023125"/>
    </source>
</evidence>
<evidence type="ECO:0000313" key="5">
    <source>
        <dbReference type="EMBL" id="KHQ51678.1"/>
    </source>
</evidence>
<dbReference type="GO" id="GO:0003700">
    <property type="term" value="F:DNA-binding transcription factor activity"/>
    <property type="evidence" value="ECO:0007669"/>
    <property type="project" value="InterPro"/>
</dbReference>
<dbReference type="SMART" id="SM00345">
    <property type="entry name" value="HTH_GNTR"/>
    <property type="match status" value="1"/>
</dbReference>
<dbReference type="InterPro" id="IPR036388">
    <property type="entry name" value="WH-like_DNA-bd_sf"/>
</dbReference>
<dbReference type="SUPFAM" id="SSF46785">
    <property type="entry name" value="Winged helix' DNA-binding domain"/>
    <property type="match status" value="1"/>
</dbReference>
<organism evidence="5 6">
    <name type="scientific">Mameliella alba</name>
    <dbReference type="NCBI Taxonomy" id="561184"/>
    <lineage>
        <taxon>Bacteria</taxon>
        <taxon>Pseudomonadati</taxon>
        <taxon>Pseudomonadota</taxon>
        <taxon>Alphaproteobacteria</taxon>
        <taxon>Rhodobacterales</taxon>
        <taxon>Roseobacteraceae</taxon>
        <taxon>Mameliella</taxon>
    </lineage>
</organism>
<proteinExistence type="predicted"/>
<dbReference type="SMART" id="SM00895">
    <property type="entry name" value="FCD"/>
    <property type="match status" value="1"/>
</dbReference>
<gene>
    <name evidence="5" type="ORF">OA50_03841</name>
</gene>
<dbReference type="PANTHER" id="PTHR43537:SF5">
    <property type="entry name" value="UXU OPERON TRANSCRIPTIONAL REGULATOR"/>
    <property type="match status" value="1"/>
</dbReference>
<keyword evidence="6" id="KW-1185">Reference proteome</keyword>
<feature type="domain" description="HTH gntR-type" evidence="4">
    <location>
        <begin position="1"/>
        <end position="56"/>
    </location>
</feature>
<dbReference type="GO" id="GO:0003677">
    <property type="term" value="F:DNA binding"/>
    <property type="evidence" value="ECO:0007669"/>
    <property type="project" value="UniProtKB-KW"/>
</dbReference>
<dbReference type="PROSITE" id="PS50949">
    <property type="entry name" value="HTH_GNTR"/>
    <property type="match status" value="1"/>
</dbReference>
<evidence type="ECO:0000313" key="6">
    <source>
        <dbReference type="Proteomes" id="UP000030960"/>
    </source>
</evidence>
<dbReference type="CDD" id="cd07377">
    <property type="entry name" value="WHTH_GntR"/>
    <property type="match status" value="1"/>
</dbReference>
<dbReference type="InterPro" id="IPR036390">
    <property type="entry name" value="WH_DNA-bd_sf"/>
</dbReference>
<dbReference type="EMBL" id="JSUQ01000016">
    <property type="protein sequence ID" value="KHQ51678.1"/>
    <property type="molecule type" value="Genomic_DNA"/>
</dbReference>
<reference evidence="5 6" key="1">
    <citation type="submission" date="2014-10" db="EMBL/GenBank/DDBJ databases">
        <title>Genome sequence of Ponticoccus sp. strain UMTAT08 isolated from clonal culture of toxic dinoflagellate Alexandrium tamiyavanichii.</title>
        <authorList>
            <person name="Gan H.Y."/>
            <person name="Muhd D.-D."/>
            <person name="Mohd Noor M.E."/>
            <person name="Yeong Y.S."/>
            <person name="Usup G."/>
        </authorList>
    </citation>
    <scope>NUCLEOTIDE SEQUENCE [LARGE SCALE GENOMIC DNA]</scope>
    <source>
        <strain evidence="5 6">UMTAT08</strain>
    </source>
</reference>
<dbReference type="PRINTS" id="PR00035">
    <property type="entry name" value="HTHGNTR"/>
</dbReference>
<sequence length="214" mass="23391">MIAENGIGVGDRLPPETELAKALGVGRSTVREALQAWQSLGIVTRNKGAGTVLRAPITTSSLHLPIAITLEAQSLQRMLEVRRPLEADAVRLATLRATDRQRHEIMTSCYKLMDIWRSGQDWRQADHAFHATIHEATGNPLYKQLVDQLQGAFHSVYEAPLGEPMLGTDTIPLHIEMAEAICAGDADRAAELMHKITDLTGRDVEKIIGDGADA</sequence>
<protein>
    <submittedName>
        <fullName evidence="5">GntR family transcriptional regulator</fullName>
    </submittedName>
</protein>
<dbReference type="InterPro" id="IPR011711">
    <property type="entry name" value="GntR_C"/>
</dbReference>
<accession>A0A0B3RY55</accession>
<evidence type="ECO:0000259" key="4">
    <source>
        <dbReference type="PROSITE" id="PS50949"/>
    </source>
</evidence>
<keyword evidence="2" id="KW-0238">DNA-binding</keyword>
<dbReference type="SUPFAM" id="SSF48008">
    <property type="entry name" value="GntR ligand-binding domain-like"/>
    <property type="match status" value="1"/>
</dbReference>
<evidence type="ECO:0000256" key="3">
    <source>
        <dbReference type="ARBA" id="ARBA00023163"/>
    </source>
</evidence>
<dbReference type="Pfam" id="PF00392">
    <property type="entry name" value="GntR"/>
    <property type="match status" value="1"/>
</dbReference>